<dbReference type="EMBL" id="JAYMRU010000009">
    <property type="protein sequence ID" value="MEM5401257.1"/>
    <property type="molecule type" value="Genomic_DNA"/>
</dbReference>
<sequence length="146" mass="15667">MTAEQERHDEFVVFVQVNLTRAFGSRCTLTGGIRSSAALVSLNRELDKPLGQVKLGVRALTFTLHQDGYPVEYSAQGESWSPVLEPKFDAMSHDGALVLDVRKAQEPGEPHRSAAGSISLTRRPWAAVMCVDASAAAVNGTVAVST</sequence>
<dbReference type="Proteomes" id="UP001392318">
    <property type="component" value="Unassembled WGS sequence"/>
</dbReference>
<proteinExistence type="predicted"/>
<protein>
    <submittedName>
        <fullName evidence="1">Uncharacterized protein</fullName>
    </submittedName>
</protein>
<accession>A0ACC6RI69</accession>
<reference evidence="1" key="1">
    <citation type="submission" date="2024-01" db="EMBL/GenBank/DDBJ databases">
        <title>The diversity of rhizobia nodulating Mimosa spp. in eleven states of Brazil covering several biomes is determined by host plant, location, and edaphic factors.</title>
        <authorList>
            <person name="Rouws L."/>
            <person name="Barauna A."/>
            <person name="Beukes C."/>
            <person name="De Faria S.M."/>
            <person name="Gross E."/>
            <person name="Dos Reis Junior F.B."/>
            <person name="Simon M."/>
            <person name="Maluk M."/>
            <person name="Odee D.W."/>
            <person name="Kenicer G."/>
            <person name="Young J.P.W."/>
            <person name="Reis V.M."/>
            <person name="Zilli J."/>
            <person name="James E.K."/>
        </authorList>
    </citation>
    <scope>NUCLEOTIDE SEQUENCE</scope>
    <source>
        <strain evidence="1">JPY452</strain>
    </source>
</reference>
<gene>
    <name evidence="1" type="ORF">VSR83_14350</name>
</gene>
<evidence type="ECO:0000313" key="1">
    <source>
        <dbReference type="EMBL" id="MEM5401257.1"/>
    </source>
</evidence>
<organism evidence="1 2">
    <name type="scientific">Paraburkholderia unamae</name>
    <dbReference type="NCBI Taxonomy" id="219649"/>
    <lineage>
        <taxon>Bacteria</taxon>
        <taxon>Pseudomonadati</taxon>
        <taxon>Pseudomonadota</taxon>
        <taxon>Betaproteobacteria</taxon>
        <taxon>Burkholderiales</taxon>
        <taxon>Burkholderiaceae</taxon>
        <taxon>Paraburkholderia</taxon>
    </lineage>
</organism>
<keyword evidence="2" id="KW-1185">Reference proteome</keyword>
<name>A0ACC6RI69_9BURK</name>
<comment type="caution">
    <text evidence="1">The sequence shown here is derived from an EMBL/GenBank/DDBJ whole genome shotgun (WGS) entry which is preliminary data.</text>
</comment>
<evidence type="ECO:0000313" key="2">
    <source>
        <dbReference type="Proteomes" id="UP001392318"/>
    </source>
</evidence>